<protein>
    <recommendedName>
        <fullName evidence="2">Insecticidal crystal toxin domain-containing protein</fullName>
    </recommendedName>
</protein>
<dbReference type="Proteomes" id="UP001499863">
    <property type="component" value="Unassembled WGS sequence"/>
</dbReference>
<dbReference type="Pfam" id="PF05431">
    <property type="entry name" value="Toxin_10"/>
    <property type="match status" value="1"/>
</dbReference>
<organism evidence="3 4">
    <name type="scientific">Kitasatospora putterlickiae</name>
    <dbReference type="NCBI Taxonomy" id="221725"/>
    <lineage>
        <taxon>Bacteria</taxon>
        <taxon>Bacillati</taxon>
        <taxon>Actinomycetota</taxon>
        <taxon>Actinomycetes</taxon>
        <taxon>Kitasatosporales</taxon>
        <taxon>Streptomycetaceae</taxon>
        <taxon>Kitasatospora</taxon>
    </lineage>
</organism>
<evidence type="ECO:0000256" key="1">
    <source>
        <dbReference type="SAM" id="MobiDB-lite"/>
    </source>
</evidence>
<evidence type="ECO:0000259" key="2">
    <source>
        <dbReference type="Pfam" id="PF05431"/>
    </source>
</evidence>
<feature type="region of interest" description="Disordered" evidence="1">
    <location>
        <begin position="420"/>
        <end position="455"/>
    </location>
</feature>
<sequence>MITQKYGDLELAFTMKQSEWGRTWTGTDKLTASFRLPFSDGWWALTMTPYTDAYIRDDGGVAVHYQGGLLARVPSGSDLLKPPVKFEVLGTFQGEGAGFKQVYLRPVPPPGYRALGDVFCSEGGEKGLLTKIACVKETYNNHPYVRRGEVAEKALLDNVWAVVNPSYPLDDEDLHMYVPTGAFTYAPNGRPAPNDVSYVLDVPSVVEKGPDPAIPHLDSYDQPPAQTKIATDRIVTVPYFMVQDKDRDAAWKVENSPFYKVMRKRYFSLALYRDNREGSTVAPESKMIESGVTKEQSEAFSQATGIQVGVSVGVEASAEPFGLGVKATATASVNMSLETGYERRYSVTTLQTVTYTHGLDVAPKHSGALWSETHTLVPIRHDGTDLGSNGHLSFDTVLYYTDQYPAPVGGDTPRVEYYESADDGRRLPEDQWVGVPYAAPGTPAPDTESDEQDAH</sequence>
<evidence type="ECO:0000313" key="3">
    <source>
        <dbReference type="EMBL" id="GAA1402121.1"/>
    </source>
</evidence>
<accession>A0ABP4IYN7</accession>
<feature type="compositionally biased region" description="Basic and acidic residues" evidence="1">
    <location>
        <begin position="420"/>
        <end position="429"/>
    </location>
</feature>
<dbReference type="InterPro" id="IPR008872">
    <property type="entry name" value="Toxin_P42"/>
</dbReference>
<gene>
    <name evidence="3" type="ORF">GCM10009639_45260</name>
</gene>
<name>A0ABP4IYN7_9ACTN</name>
<feature type="domain" description="Insecticidal crystal toxin" evidence="2">
    <location>
        <begin position="236"/>
        <end position="351"/>
    </location>
</feature>
<reference evidence="4" key="1">
    <citation type="journal article" date="2019" name="Int. J. Syst. Evol. Microbiol.">
        <title>The Global Catalogue of Microorganisms (GCM) 10K type strain sequencing project: providing services to taxonomists for standard genome sequencing and annotation.</title>
        <authorList>
            <consortium name="The Broad Institute Genomics Platform"/>
            <consortium name="The Broad Institute Genome Sequencing Center for Infectious Disease"/>
            <person name="Wu L."/>
            <person name="Ma J."/>
        </authorList>
    </citation>
    <scope>NUCLEOTIDE SEQUENCE [LARGE SCALE GENOMIC DNA]</scope>
    <source>
        <strain evidence="4">JCM 12393</strain>
    </source>
</reference>
<proteinExistence type="predicted"/>
<dbReference type="RefSeq" id="WP_344338708.1">
    <property type="nucleotide sequence ID" value="NZ_BAAAKJ010000244.1"/>
</dbReference>
<comment type="caution">
    <text evidence="3">The sequence shown here is derived from an EMBL/GenBank/DDBJ whole genome shotgun (WGS) entry which is preliminary data.</text>
</comment>
<evidence type="ECO:0000313" key="4">
    <source>
        <dbReference type="Proteomes" id="UP001499863"/>
    </source>
</evidence>
<keyword evidence="4" id="KW-1185">Reference proteome</keyword>
<dbReference type="EMBL" id="BAAAKJ010000244">
    <property type="protein sequence ID" value="GAA1402121.1"/>
    <property type="molecule type" value="Genomic_DNA"/>
</dbReference>